<reference evidence="2 3" key="1">
    <citation type="journal article" date="2015" name="Genome Announc.">
        <title>Expanding the biotechnology potential of lactobacilli through comparative genomics of 213 strains and associated genera.</title>
        <authorList>
            <person name="Sun Z."/>
            <person name="Harris H.M."/>
            <person name="McCann A."/>
            <person name="Guo C."/>
            <person name="Argimon S."/>
            <person name="Zhang W."/>
            <person name="Yang X."/>
            <person name="Jeffery I.B."/>
            <person name="Cooney J.C."/>
            <person name="Kagawa T.F."/>
            <person name="Liu W."/>
            <person name="Song Y."/>
            <person name="Salvetti E."/>
            <person name="Wrobel A."/>
            <person name="Rasinkangas P."/>
            <person name="Parkhill J."/>
            <person name="Rea M.C."/>
            <person name="O'Sullivan O."/>
            <person name="Ritari J."/>
            <person name="Douillard F.P."/>
            <person name="Paul Ross R."/>
            <person name="Yang R."/>
            <person name="Briner A.E."/>
            <person name="Felis G.E."/>
            <person name="de Vos W.M."/>
            <person name="Barrangou R."/>
            <person name="Klaenhammer T.R."/>
            <person name="Caufield P.W."/>
            <person name="Cui Y."/>
            <person name="Zhang H."/>
            <person name="O'Toole P.W."/>
        </authorList>
    </citation>
    <scope>NUCLEOTIDE SEQUENCE [LARGE SCALE GENOMIC DNA]</scope>
    <source>
        <strain evidence="2 3">DSM 16045</strain>
    </source>
</reference>
<protein>
    <submittedName>
        <fullName evidence="2">Uncharacterized protein</fullName>
    </submittedName>
</protein>
<dbReference type="AlphaFoldDB" id="A0A0R1VCL0"/>
<keyword evidence="1" id="KW-0472">Membrane</keyword>
<keyword evidence="1" id="KW-0812">Transmembrane</keyword>
<dbReference type="RefSeq" id="WP_056936813.1">
    <property type="nucleotide sequence ID" value="NZ_AZFN01000004.1"/>
</dbReference>
<evidence type="ECO:0000313" key="3">
    <source>
        <dbReference type="Proteomes" id="UP000051739"/>
    </source>
</evidence>
<accession>A0A0R1VCL0</accession>
<keyword evidence="3" id="KW-1185">Reference proteome</keyword>
<dbReference type="PATRIC" id="fig|1423749.3.peg.1332"/>
<dbReference type="EMBL" id="AZFN01000004">
    <property type="protein sequence ID" value="KRM03217.1"/>
    <property type="molecule type" value="Genomic_DNA"/>
</dbReference>
<comment type="caution">
    <text evidence="2">The sequence shown here is derived from an EMBL/GenBank/DDBJ whole genome shotgun (WGS) entry which is preliminary data.</text>
</comment>
<gene>
    <name evidence="2" type="ORF">FC60_GL001301</name>
</gene>
<evidence type="ECO:0000313" key="2">
    <source>
        <dbReference type="EMBL" id="KRM03217.1"/>
    </source>
</evidence>
<keyword evidence="1" id="KW-1133">Transmembrane helix</keyword>
<feature type="transmembrane region" description="Helical" evidence="1">
    <location>
        <begin position="53"/>
        <end position="73"/>
    </location>
</feature>
<organism evidence="2 3">
    <name type="scientific">Limosilactobacillus gastricus DSM 16045</name>
    <dbReference type="NCBI Taxonomy" id="1423749"/>
    <lineage>
        <taxon>Bacteria</taxon>
        <taxon>Bacillati</taxon>
        <taxon>Bacillota</taxon>
        <taxon>Bacilli</taxon>
        <taxon>Lactobacillales</taxon>
        <taxon>Lactobacillaceae</taxon>
        <taxon>Limosilactobacillus</taxon>
    </lineage>
</organism>
<dbReference type="Proteomes" id="UP000051739">
    <property type="component" value="Unassembled WGS sequence"/>
</dbReference>
<name>A0A0R1VCL0_9LACO</name>
<evidence type="ECO:0000256" key="1">
    <source>
        <dbReference type="SAM" id="Phobius"/>
    </source>
</evidence>
<sequence>MSKKNFRLVTGLIWLVLLLVGWLLFHISWWGYLLMIIWIGFAHVWLNRLRDDQVTSFTWLFVIVDVILLLIAMI</sequence>
<feature type="transmembrane region" description="Helical" evidence="1">
    <location>
        <begin position="12"/>
        <end position="41"/>
    </location>
</feature>
<proteinExistence type="predicted"/>